<sequence length="305" mass="33138">MAVLPDTAAAAGGSNTNRYEEALDMLRPLQPVLWGFNHRNRNQHRRAAWWGAFGMLRRRVDKLVDELADAAARSQSAVAKKGKKRKLLVDEEEKEKKEEEEKVRDHVRWLRDVLVPKCYLAFSQLTADNQFATLGVVLLGALAQVHAACAQLVGDAAADHDDSSAAAHGLPKPANNTTSAAEGFGNAGDDAKQLALHVPSNQASRDLVPGRGGGAVVSRDEVARAEKLRRKKQKLEGGSGSLLESSETLDLAKGDQKYGGDDTASKVKVDDTKNTPDKRDLKPPKKKKKAKKGGDEFDNLFKGLF</sequence>
<evidence type="ECO:0000313" key="1">
    <source>
        <dbReference type="EMBL" id="KAI4869508.1"/>
    </source>
</evidence>
<protein>
    <submittedName>
        <fullName evidence="1">Uncharacterized protein</fullName>
    </submittedName>
</protein>
<gene>
    <name evidence="1" type="ORF">F4820DRAFT_406835</name>
</gene>
<comment type="caution">
    <text evidence="1">The sequence shown here is derived from an EMBL/GenBank/DDBJ whole genome shotgun (WGS) entry which is preliminary data.</text>
</comment>
<reference evidence="1 2" key="1">
    <citation type="journal article" date="2022" name="New Phytol.">
        <title>Ecological generalism drives hyperdiversity of secondary metabolite gene clusters in xylarialean endophytes.</title>
        <authorList>
            <person name="Franco M.E.E."/>
            <person name="Wisecaver J.H."/>
            <person name="Arnold A.E."/>
            <person name="Ju Y.M."/>
            <person name="Slot J.C."/>
            <person name="Ahrendt S."/>
            <person name="Moore L.P."/>
            <person name="Eastman K.E."/>
            <person name="Scott K."/>
            <person name="Konkel Z."/>
            <person name="Mondo S.J."/>
            <person name="Kuo A."/>
            <person name="Hayes R.D."/>
            <person name="Haridas S."/>
            <person name="Andreopoulos B."/>
            <person name="Riley R."/>
            <person name="LaButti K."/>
            <person name="Pangilinan J."/>
            <person name="Lipzen A."/>
            <person name="Amirebrahimi M."/>
            <person name="Yan J."/>
            <person name="Adam C."/>
            <person name="Keymanesh K."/>
            <person name="Ng V."/>
            <person name="Louie K."/>
            <person name="Northen T."/>
            <person name="Drula E."/>
            <person name="Henrissat B."/>
            <person name="Hsieh H.M."/>
            <person name="Youens-Clark K."/>
            <person name="Lutzoni F."/>
            <person name="Miadlikowska J."/>
            <person name="Eastwood D.C."/>
            <person name="Hamelin R.C."/>
            <person name="Grigoriev I.V."/>
            <person name="U'Ren J.M."/>
        </authorList>
    </citation>
    <scope>NUCLEOTIDE SEQUENCE [LARGE SCALE GENOMIC DNA]</scope>
    <source>
        <strain evidence="1 2">CBS 119005</strain>
    </source>
</reference>
<keyword evidence="2" id="KW-1185">Reference proteome</keyword>
<organism evidence="1 2">
    <name type="scientific">Hypoxylon rubiginosum</name>
    <dbReference type="NCBI Taxonomy" id="110542"/>
    <lineage>
        <taxon>Eukaryota</taxon>
        <taxon>Fungi</taxon>
        <taxon>Dikarya</taxon>
        <taxon>Ascomycota</taxon>
        <taxon>Pezizomycotina</taxon>
        <taxon>Sordariomycetes</taxon>
        <taxon>Xylariomycetidae</taxon>
        <taxon>Xylariales</taxon>
        <taxon>Hypoxylaceae</taxon>
        <taxon>Hypoxylon</taxon>
    </lineage>
</organism>
<accession>A0ACB9ZD41</accession>
<dbReference type="EMBL" id="MU393430">
    <property type="protein sequence ID" value="KAI4869508.1"/>
    <property type="molecule type" value="Genomic_DNA"/>
</dbReference>
<evidence type="ECO:0000313" key="2">
    <source>
        <dbReference type="Proteomes" id="UP001497700"/>
    </source>
</evidence>
<proteinExistence type="predicted"/>
<name>A0ACB9ZD41_9PEZI</name>
<dbReference type="Proteomes" id="UP001497700">
    <property type="component" value="Unassembled WGS sequence"/>
</dbReference>